<evidence type="ECO:0000256" key="1">
    <source>
        <dbReference type="ARBA" id="ARBA00004496"/>
    </source>
</evidence>
<feature type="domain" description="PDZ" evidence="9">
    <location>
        <begin position="792"/>
        <end position="880"/>
    </location>
</feature>
<dbReference type="EMBL" id="AP026966">
    <property type="protein sequence ID" value="BDT58253.1"/>
    <property type="molecule type" value="Genomic_DNA"/>
</dbReference>
<keyword evidence="8" id="KW-0732">Signal</keyword>
<feature type="chain" id="PRO_5045076823" description="Tricorn protease homolog" evidence="8">
    <location>
        <begin position="22"/>
        <end position="1134"/>
    </location>
</feature>
<dbReference type="InterPro" id="IPR005151">
    <property type="entry name" value="Tail-specific_protease"/>
</dbReference>
<gene>
    <name evidence="10" type="ORF">MasN3_17470</name>
</gene>
<dbReference type="InterPro" id="IPR001478">
    <property type="entry name" value="PDZ"/>
</dbReference>
<feature type="signal peptide" evidence="8">
    <location>
        <begin position="1"/>
        <end position="21"/>
    </location>
</feature>
<evidence type="ECO:0000256" key="3">
    <source>
        <dbReference type="ARBA" id="ARBA00022490"/>
    </source>
</evidence>
<evidence type="ECO:0000256" key="7">
    <source>
        <dbReference type="PIRNR" id="PIRNR036421"/>
    </source>
</evidence>
<dbReference type="PROSITE" id="PS50106">
    <property type="entry name" value="PDZ"/>
    <property type="match status" value="1"/>
</dbReference>
<dbReference type="Gene3D" id="2.30.42.10">
    <property type="match status" value="1"/>
</dbReference>
<dbReference type="GO" id="GO:0006508">
    <property type="term" value="P:proteolysis"/>
    <property type="evidence" value="ECO:0007669"/>
    <property type="project" value="UniProtKB-KW"/>
</dbReference>
<dbReference type="Gene3D" id="3.90.226.10">
    <property type="entry name" value="2-enoyl-CoA Hydratase, Chain A, domain 1"/>
    <property type="match status" value="1"/>
</dbReference>
<dbReference type="EC" id="3.4.21.-" evidence="7"/>
<dbReference type="Proteomes" id="UP001163336">
    <property type="component" value="Chromosome"/>
</dbReference>
<evidence type="ECO:0000313" key="10">
    <source>
        <dbReference type="EMBL" id="BDT58253.1"/>
    </source>
</evidence>
<dbReference type="GO" id="GO:0008233">
    <property type="term" value="F:peptidase activity"/>
    <property type="evidence" value="ECO:0007669"/>
    <property type="project" value="UniProtKB-KW"/>
</dbReference>
<dbReference type="InterPro" id="IPR029045">
    <property type="entry name" value="ClpP/crotonase-like_dom_sf"/>
</dbReference>
<dbReference type="InterPro" id="IPR029414">
    <property type="entry name" value="Tricorn_PDZ"/>
</dbReference>
<dbReference type="InterPro" id="IPR012393">
    <property type="entry name" value="Tricorn_protease"/>
</dbReference>
<dbReference type="SUPFAM" id="SSF52096">
    <property type="entry name" value="ClpP/crotonase"/>
    <property type="match status" value="1"/>
</dbReference>
<dbReference type="CDD" id="cd07562">
    <property type="entry name" value="Peptidase_S41_TRI"/>
    <property type="match status" value="1"/>
</dbReference>
<dbReference type="PANTHER" id="PTHR43253:SF1">
    <property type="entry name" value="TRICORN PROTEASE HOMOLOG 2-RELATED"/>
    <property type="match status" value="1"/>
</dbReference>
<dbReference type="Pfam" id="PF26549">
    <property type="entry name" value="Tricorn_N"/>
    <property type="match status" value="1"/>
</dbReference>
<evidence type="ECO:0000256" key="4">
    <source>
        <dbReference type="ARBA" id="ARBA00022670"/>
    </source>
</evidence>
<name>A0ABM8C4X4_9BURK</name>
<evidence type="ECO:0000256" key="8">
    <source>
        <dbReference type="SAM" id="SignalP"/>
    </source>
</evidence>
<dbReference type="SMART" id="SM00245">
    <property type="entry name" value="TSPc"/>
    <property type="match status" value="1"/>
</dbReference>
<reference evidence="10" key="1">
    <citation type="submission" date="2022-11" db="EMBL/GenBank/DDBJ databases">
        <title>Isolation and characterization of PLA-degrading bacterium Massilia sp. from Antarctic soil.</title>
        <authorList>
            <person name="Sato K."/>
            <person name="Gomez-Fuentes C."/>
            <person name="Ahmad S.A."/>
            <person name="Zulkharnain A."/>
        </authorList>
    </citation>
    <scope>NUCLEOTIDE SEQUENCE</scope>
    <source>
        <strain evidence="10">N-3</strain>
    </source>
</reference>
<dbReference type="SUPFAM" id="SSF69322">
    <property type="entry name" value="Tricorn protease domain 2"/>
    <property type="match status" value="1"/>
</dbReference>
<accession>A0ABM8C4X4</accession>
<comment type="function">
    <text evidence="7">Degrades oligopeptides.</text>
</comment>
<comment type="subcellular location">
    <subcellularLocation>
        <location evidence="1 7">Cytoplasm</location>
    </subcellularLocation>
</comment>
<keyword evidence="5 7" id="KW-0378">Hydrolase</keyword>
<evidence type="ECO:0000256" key="2">
    <source>
        <dbReference type="ARBA" id="ARBA00008524"/>
    </source>
</evidence>
<evidence type="ECO:0000313" key="11">
    <source>
        <dbReference type="Proteomes" id="UP001163336"/>
    </source>
</evidence>
<dbReference type="PANTHER" id="PTHR43253">
    <property type="entry name" value="TRICORN PROTEASE HOMOLOG 2-RELATED"/>
    <property type="match status" value="1"/>
</dbReference>
<dbReference type="InterPro" id="IPR028204">
    <property type="entry name" value="Tricorn_C1"/>
</dbReference>
<evidence type="ECO:0000256" key="5">
    <source>
        <dbReference type="ARBA" id="ARBA00022801"/>
    </source>
</evidence>
<dbReference type="Pfam" id="PF26550">
    <property type="entry name" value="Tricorn_2nd"/>
    <property type="match status" value="1"/>
</dbReference>
<evidence type="ECO:0000256" key="6">
    <source>
        <dbReference type="ARBA" id="ARBA00022825"/>
    </source>
</evidence>
<organism evidence="10 11">
    <name type="scientific">Massilia varians</name>
    <dbReference type="NCBI Taxonomy" id="457921"/>
    <lineage>
        <taxon>Bacteria</taxon>
        <taxon>Pseudomonadati</taxon>
        <taxon>Pseudomonadota</taxon>
        <taxon>Betaproteobacteria</taxon>
        <taxon>Burkholderiales</taxon>
        <taxon>Oxalobacteraceae</taxon>
        <taxon>Telluria group</taxon>
        <taxon>Massilia</taxon>
    </lineage>
</organism>
<dbReference type="Gene3D" id="2.130.10.10">
    <property type="entry name" value="YVTN repeat-like/Quinoprotein amine dehydrogenase"/>
    <property type="match status" value="1"/>
</dbReference>
<keyword evidence="6 7" id="KW-0720">Serine protease</keyword>
<dbReference type="Gene3D" id="3.30.750.44">
    <property type="match status" value="1"/>
</dbReference>
<sequence length="1134" mass="123720">MPLSHTILALSLALIGSQAAAADPYYRFPAIRGDNIVFTAEGDLWRTTTRGGTATRLTTHPSSETQAAISHDGQHVAFAASYEGAQEAYVMPIGGGLPKRITFENGGVSVLGWTAQGEVLVSTENSVGPSKHRIVAALDPVKMTRRVLPLADANDAVLSDDGRTVFFTRMGLSMTNDNVKAYRGGAHAQLWRYELGGKGEATRLFKDDHANNRRAMWHQGRIYFISDTGGADNLWSALPDGSDRRQHTGHTEWDVRTASLGDGRIAYQLGADLRVFDIASGSDTLVKASLVSDFDQQRTRRVHSPLDALTNIDVANKAQRIVLTARGKVTIAGTGSYRRVEIAVPDGARARGAVFSHDDKWIYAFVDTTGENEIWRYAADGSGKGERLTIDGASHRSGIYPSPDGRFLAHTDKKGRTWLLDLQSRTNVIIDDAKQVGADRPDQVVWSPDSRNLAFVRVGSSEQRNQIGLYNLAGKTMAFVTTDRYTANSPVFSPDGKWLYFLSSRHFNVGNGGPWGDRNMGPVFDRRVGIFALALQPGVRFPFKPEDELTKPEVASPEAAARAAVQTPGKDEADKTAAVAAAAAATAAANAADAKPRAAPTPAIDYAGLRERLYEVPVAPGNYRALAVDEKRLYVLESDNGRSGALKTLEISRSSPQFETFVNNVREFGLSTDRKHVFYRTFNANGPGEMLIVAAGAKAPADVSKARIKIDDWAVSTNPRLEWKQMFNDAWRMHRDFLYDANMRGVDWVAVRQRYAPLVERVTDRAELDDVLGMMVGEVGALHSQIRPGDVRRAGGEGVPSSLGAVLSRVADGFRVDRVYRSEPELPLEAGPLAAPDVGVKEGDVITAVNGKLLAEARDIADLLLDQADKQVLLHVKSQNGPVRPVIVTPVNMARHASLRYADWEQGRAQQVEQASKGKFGYLHLRAMAARDINAFARDFYANINKEGLIIDVRRNNGGNIDSWIIEKLLRRSWAFWSANGNLPQSNMQNTFRGHLVVLMDELTYSDGETFAAGVKALKLGPLVGKRTAGAGVWLSDGNNLSDNGMARVAEFGQFSSDGEWLIEGVGVAPDVEVDNLPHETFEGRDRQLEVAIGLLEQKLKEQPVKPWKPAAIPALKRQWDAGEAAGKAPPANK</sequence>
<protein>
    <recommendedName>
        <fullName evidence="7">Tricorn protease homolog</fullName>
        <ecNumber evidence="7">3.4.21.-</ecNumber>
    </recommendedName>
</protein>
<dbReference type="SUPFAM" id="SSF69304">
    <property type="entry name" value="Tricorn protease N-terminal domain"/>
    <property type="match status" value="1"/>
</dbReference>
<dbReference type="Pfam" id="PF14685">
    <property type="entry name" value="PDZ_Tricorn"/>
    <property type="match status" value="1"/>
</dbReference>
<dbReference type="Pfam" id="PF14684">
    <property type="entry name" value="Tricorn_C1"/>
    <property type="match status" value="1"/>
</dbReference>
<dbReference type="SUPFAM" id="SSF50156">
    <property type="entry name" value="PDZ domain-like"/>
    <property type="match status" value="1"/>
</dbReference>
<keyword evidence="11" id="KW-1185">Reference proteome</keyword>
<dbReference type="Pfam" id="PF03572">
    <property type="entry name" value="Peptidase_S41"/>
    <property type="match status" value="1"/>
</dbReference>
<evidence type="ECO:0000259" key="9">
    <source>
        <dbReference type="PROSITE" id="PS50106"/>
    </source>
</evidence>
<dbReference type="InterPro" id="IPR036034">
    <property type="entry name" value="PDZ_sf"/>
</dbReference>
<keyword evidence="3 7" id="KW-0963">Cytoplasm</keyword>
<proteinExistence type="inferred from homology"/>
<dbReference type="RefSeq" id="WP_281913617.1">
    <property type="nucleotide sequence ID" value="NZ_AP026966.1"/>
</dbReference>
<keyword evidence="4 7" id="KW-0645">Protease</keyword>
<dbReference type="Gene3D" id="2.120.10.60">
    <property type="entry name" value="Tricorn protease N-terminal domain"/>
    <property type="match status" value="1"/>
</dbReference>
<comment type="similarity">
    <text evidence="2 7">Belongs to the peptidase S41B family.</text>
</comment>
<dbReference type="PIRSF" id="PIRSF036421">
    <property type="entry name" value="Tricorn_protease"/>
    <property type="match status" value="1"/>
</dbReference>
<dbReference type="InterPro" id="IPR015943">
    <property type="entry name" value="WD40/YVTN_repeat-like_dom_sf"/>
</dbReference>